<dbReference type="Pfam" id="PF04463">
    <property type="entry name" value="2-thiour_desulf"/>
    <property type="match status" value="1"/>
</dbReference>
<accession>A0A1N6G898</accession>
<dbReference type="PANTHER" id="PTHR30087">
    <property type="entry name" value="INNER MEMBRANE PROTEIN"/>
    <property type="match status" value="1"/>
</dbReference>
<dbReference type="InterPro" id="IPR007553">
    <property type="entry name" value="2-thiour_desulf"/>
</dbReference>
<dbReference type="RefSeq" id="WP_074201519.1">
    <property type="nucleotide sequence ID" value="NZ_FSRE01000003.1"/>
</dbReference>
<dbReference type="OrthoDB" id="495783at2"/>
<protein>
    <submittedName>
        <fullName evidence="2">Uncharacterized conserved protein YbgA, DUF1722 family</fullName>
    </submittedName>
</protein>
<feature type="domain" description="DUF1722" evidence="1">
    <location>
        <begin position="199"/>
        <end position="315"/>
    </location>
</feature>
<reference evidence="2 3" key="1">
    <citation type="submission" date="2016-11" db="EMBL/GenBank/DDBJ databases">
        <authorList>
            <person name="Jaros S."/>
            <person name="Januszkiewicz K."/>
            <person name="Wedrychowicz H."/>
        </authorList>
    </citation>
    <scope>NUCLEOTIDE SEQUENCE [LARGE SCALE GENOMIC DNA]</scope>
    <source>
        <strain evidence="2 3">DSM 17737</strain>
    </source>
</reference>
<evidence type="ECO:0000313" key="3">
    <source>
        <dbReference type="Proteomes" id="UP000198461"/>
    </source>
</evidence>
<dbReference type="PANTHER" id="PTHR30087:SF0">
    <property type="entry name" value="INNER MEMBRANE PROTEIN"/>
    <property type="match status" value="1"/>
</dbReference>
<dbReference type="EMBL" id="FSRE01000003">
    <property type="protein sequence ID" value="SIO03714.1"/>
    <property type="molecule type" value="Genomic_DNA"/>
</dbReference>
<dbReference type="AlphaFoldDB" id="A0A1N6G898"/>
<dbReference type="InterPro" id="IPR013560">
    <property type="entry name" value="DUF1722"/>
</dbReference>
<keyword evidence="3" id="KW-1185">Reference proteome</keyword>
<dbReference type="Pfam" id="PF08349">
    <property type="entry name" value="DUF1722"/>
    <property type="match status" value="1"/>
</dbReference>
<evidence type="ECO:0000313" key="2">
    <source>
        <dbReference type="EMBL" id="SIO03714.1"/>
    </source>
</evidence>
<proteinExistence type="predicted"/>
<sequence>MLETPDFPRLHLGVSACLAGQPVRFNGGHAQDDFVNQTLRRVADFTLFCPEAPVLGTPRPTIRLVNMEGEIRIQEAKGQQDVTDLVQQSSAEQVQKVLVSNPDGVVVKSRSPTCGLERIKVYHPDGSWYGSRDPMTTGVFTARLQAADPLLPIEDEGRLHDAWLRENFMLRVYTRARWRLFLAQAPSVKGLQNFHRRHKFLLMAKNEQLYREMGPLVAEARNASLEETLDAYGKRLHEAMATLSTRKRLRNALDHLYGYYKTHLDPEEKTYYARTVQEFMDGIVPLITVIKVLEGFQHRYPDAYLSDQVFWNPYPPQLALRTDVSATR</sequence>
<organism evidence="2 3">
    <name type="scientific">Sulfurivirga caldicuralii</name>
    <dbReference type="NCBI Taxonomy" id="364032"/>
    <lineage>
        <taxon>Bacteria</taxon>
        <taxon>Pseudomonadati</taxon>
        <taxon>Pseudomonadota</taxon>
        <taxon>Gammaproteobacteria</taxon>
        <taxon>Thiotrichales</taxon>
        <taxon>Piscirickettsiaceae</taxon>
        <taxon>Sulfurivirga</taxon>
    </lineage>
</organism>
<dbReference type="Proteomes" id="UP000198461">
    <property type="component" value="Unassembled WGS sequence"/>
</dbReference>
<name>A0A1N6G898_9GAMM</name>
<gene>
    <name evidence="2" type="ORF">SAMN05443662_1232</name>
</gene>
<dbReference type="STRING" id="364032.SAMN05443662_1232"/>
<evidence type="ECO:0000259" key="1">
    <source>
        <dbReference type="Pfam" id="PF08349"/>
    </source>
</evidence>